<feature type="region of interest" description="Disordered" evidence="1">
    <location>
        <begin position="1"/>
        <end position="83"/>
    </location>
</feature>
<reference evidence="2 3" key="1">
    <citation type="submission" date="2022-06" db="EMBL/GenBank/DDBJ databases">
        <title>Genomic Encyclopedia of Archaeal and Bacterial Type Strains, Phase II (KMG-II): from individual species to whole genera.</title>
        <authorList>
            <person name="Goeker M."/>
        </authorList>
    </citation>
    <scope>NUCLEOTIDE SEQUENCE [LARGE SCALE GENOMIC DNA]</scope>
    <source>
        <strain evidence="2 3">DSM 40477</strain>
    </source>
</reference>
<comment type="caution">
    <text evidence="2">The sequence shown here is derived from an EMBL/GenBank/DDBJ whole genome shotgun (WGS) entry which is preliminary data.</text>
</comment>
<sequence>MTSVPNEKNPWSKTGGGQVTTGPLGRVTAMDATISGDLGPVPRRRPLVLSGVGGRQGAWQGTTGTTSRDGPPAGLRWPDPVRR</sequence>
<evidence type="ECO:0000313" key="3">
    <source>
        <dbReference type="Proteomes" id="UP001205311"/>
    </source>
</evidence>
<keyword evidence="3" id="KW-1185">Reference proteome</keyword>
<evidence type="ECO:0000313" key="2">
    <source>
        <dbReference type="EMBL" id="MCP2256984.1"/>
    </source>
</evidence>
<name>A0ABT1HN99_STRSD</name>
<gene>
    <name evidence="2" type="ORF">LX15_000667</name>
</gene>
<feature type="compositionally biased region" description="Polar residues" evidence="1">
    <location>
        <begin position="1"/>
        <end position="12"/>
    </location>
</feature>
<organism evidence="2 3">
    <name type="scientific">Streptoalloteichus tenebrarius (strain ATCC 17920 / DSM 40477 / JCM 4838 / CBS 697.72 / NBRC 16177 / NCIMB 11028 / NRRL B-12390 / A12253. 1 / ISP 5477)</name>
    <name type="common">Streptomyces tenebrarius</name>
    <dbReference type="NCBI Taxonomy" id="1933"/>
    <lineage>
        <taxon>Bacteria</taxon>
        <taxon>Bacillati</taxon>
        <taxon>Actinomycetota</taxon>
        <taxon>Actinomycetes</taxon>
        <taxon>Pseudonocardiales</taxon>
        <taxon>Pseudonocardiaceae</taxon>
        <taxon>Streptoalloteichus</taxon>
    </lineage>
</organism>
<dbReference type="EMBL" id="JAMTCP010000002">
    <property type="protein sequence ID" value="MCP2256984.1"/>
    <property type="molecule type" value="Genomic_DNA"/>
</dbReference>
<protein>
    <submittedName>
        <fullName evidence="2">Uncharacterized protein</fullName>
    </submittedName>
</protein>
<accession>A0ABT1HN99</accession>
<proteinExistence type="predicted"/>
<feature type="compositionally biased region" description="Polar residues" evidence="1">
    <location>
        <begin position="59"/>
        <end position="68"/>
    </location>
</feature>
<evidence type="ECO:0000256" key="1">
    <source>
        <dbReference type="SAM" id="MobiDB-lite"/>
    </source>
</evidence>
<dbReference type="Proteomes" id="UP001205311">
    <property type="component" value="Unassembled WGS sequence"/>
</dbReference>